<dbReference type="AlphaFoldDB" id="A0A1I8AQ69"/>
<protein>
    <submittedName>
        <fullName evidence="2">DUF4214 domain-containing protein</fullName>
    </submittedName>
</protein>
<reference evidence="2" key="1">
    <citation type="submission" date="2016-11" db="UniProtKB">
        <authorList>
            <consortium name="WormBaseParasite"/>
        </authorList>
    </citation>
    <scope>IDENTIFICATION</scope>
</reference>
<keyword evidence="1" id="KW-1185">Reference proteome</keyword>
<evidence type="ECO:0000313" key="2">
    <source>
        <dbReference type="WBParaSite" id="L893_g8092.t1"/>
    </source>
</evidence>
<dbReference type="WBParaSite" id="L893_g8092.t1">
    <property type="protein sequence ID" value="L893_g8092.t1"/>
    <property type="gene ID" value="L893_g8092"/>
</dbReference>
<sequence>MTQERPEGSVRMDSVQFVFCEQVSESLTAHALSHARKLSGNYGTLARPAFEYVSRYVCFIKQGSEAEGYTQYMRSSRRLTPEEIAAVSKKYVRHRFPYAQEYNLALQSSSINEAWVDFACFLKRLTHVGIKKKAYDVSGCLHGCYYGFTKVPPLPGSVHRGRNCG</sequence>
<accession>A0A1I8AQ69</accession>
<organism evidence="1 2">
    <name type="scientific">Steinernema glaseri</name>
    <dbReference type="NCBI Taxonomy" id="37863"/>
    <lineage>
        <taxon>Eukaryota</taxon>
        <taxon>Metazoa</taxon>
        <taxon>Ecdysozoa</taxon>
        <taxon>Nematoda</taxon>
        <taxon>Chromadorea</taxon>
        <taxon>Rhabditida</taxon>
        <taxon>Tylenchina</taxon>
        <taxon>Panagrolaimomorpha</taxon>
        <taxon>Strongyloidoidea</taxon>
        <taxon>Steinernematidae</taxon>
        <taxon>Steinernema</taxon>
    </lineage>
</organism>
<proteinExistence type="predicted"/>
<name>A0A1I8AQ69_9BILA</name>
<evidence type="ECO:0000313" key="1">
    <source>
        <dbReference type="Proteomes" id="UP000095287"/>
    </source>
</evidence>
<dbReference type="Proteomes" id="UP000095287">
    <property type="component" value="Unplaced"/>
</dbReference>